<keyword evidence="5" id="KW-0812">Transmembrane</keyword>
<dbReference type="FunFam" id="3.40.50.2000:FF:000050">
    <property type="entry name" value="UDP-glucuronosyltransferase"/>
    <property type="match status" value="1"/>
</dbReference>
<keyword evidence="5" id="KW-1133">Transmembrane helix</keyword>
<evidence type="ECO:0000256" key="5">
    <source>
        <dbReference type="RuleBase" id="RU362059"/>
    </source>
</evidence>
<dbReference type="Pfam" id="PF00201">
    <property type="entry name" value="UDPGT"/>
    <property type="match status" value="1"/>
</dbReference>
<keyword evidence="5" id="KW-0732">Signal</keyword>
<dbReference type="EMBL" id="JADBJN010000001">
    <property type="protein sequence ID" value="KAG5679792.1"/>
    <property type="molecule type" value="Genomic_DNA"/>
</dbReference>
<proteinExistence type="inferred from homology"/>
<dbReference type="InterPro" id="IPR035595">
    <property type="entry name" value="UDP_glycos_trans_CS"/>
</dbReference>
<feature type="transmembrane region" description="Helical" evidence="5">
    <location>
        <begin position="477"/>
        <end position="500"/>
    </location>
</feature>
<sequence>MNIKSILLLIFTILNSIKAAKILAIFPTPAISHQIVFRFLIKDLASRGHEILMFTTDVPNFNNPNVTEVDWHSSYEFFYGNYSIAKNKQNNVSYFSSIDKLLGNLKELLYQQMSHEKIQKLIHESENYNFDVMIIENMMYFSYFPLAEIYNCPIIGITSYDTFNDNHEWNGNEANPILHPEKFFSFIQGPLTFSERFKVFAFFIMKNFFLTSKFDKIIQELIEKFYPNYSINFDNLRNRVEFIMVNTHPALGFIRPILPNTIQLGFMHIEEPKPIEDENLKKFLDDSENSVIYMSLGSSVKTKDLNNKTLEMFLKTFSNLKHGILWKFEGETLPNVPQNVMIKKWFPQADLLAHPYIKLFITQGGQQSMEEAIDRAVPMIVIPFIPEQHVNAKRIVQRNIGMFLDLNEITEEILKKSIDEMLKPKYKKNILKLRTLVHDQPMTAREKAVWWTEYVIRNKGAKHLDYTGRKIPFYQKFFLDCIAVTFVVFLIIIFVIVLLFKCMKRFVKKKLKTE</sequence>
<name>A0A9J6CD72_POLVA</name>
<dbReference type="PANTHER" id="PTHR48043:SF145">
    <property type="entry name" value="FI06409P-RELATED"/>
    <property type="match status" value="1"/>
</dbReference>
<dbReference type="OrthoDB" id="5835829at2759"/>
<keyword evidence="2 4" id="KW-0328">Glycosyltransferase</keyword>
<comment type="caution">
    <text evidence="6">The sequence shown here is derived from an EMBL/GenBank/DDBJ whole genome shotgun (WGS) entry which is preliminary data.</text>
</comment>
<dbReference type="AlphaFoldDB" id="A0A9J6CD72"/>
<keyword evidence="5" id="KW-0472">Membrane</keyword>
<evidence type="ECO:0000256" key="3">
    <source>
        <dbReference type="ARBA" id="ARBA00022679"/>
    </source>
</evidence>
<organism evidence="6 7">
    <name type="scientific">Polypedilum vanderplanki</name>
    <name type="common">Sleeping chironomid midge</name>
    <dbReference type="NCBI Taxonomy" id="319348"/>
    <lineage>
        <taxon>Eukaryota</taxon>
        <taxon>Metazoa</taxon>
        <taxon>Ecdysozoa</taxon>
        <taxon>Arthropoda</taxon>
        <taxon>Hexapoda</taxon>
        <taxon>Insecta</taxon>
        <taxon>Pterygota</taxon>
        <taxon>Neoptera</taxon>
        <taxon>Endopterygota</taxon>
        <taxon>Diptera</taxon>
        <taxon>Nematocera</taxon>
        <taxon>Chironomoidea</taxon>
        <taxon>Chironomidae</taxon>
        <taxon>Chironominae</taxon>
        <taxon>Polypedilum</taxon>
        <taxon>Polypedilum</taxon>
    </lineage>
</organism>
<accession>A0A9J6CD72</accession>
<evidence type="ECO:0000313" key="7">
    <source>
        <dbReference type="Proteomes" id="UP001107558"/>
    </source>
</evidence>
<evidence type="ECO:0000256" key="2">
    <source>
        <dbReference type="ARBA" id="ARBA00022676"/>
    </source>
</evidence>
<comment type="similarity">
    <text evidence="1 4">Belongs to the UDP-glycosyltransferase family.</text>
</comment>
<evidence type="ECO:0000313" key="6">
    <source>
        <dbReference type="EMBL" id="KAG5679792.1"/>
    </source>
</evidence>
<keyword evidence="7" id="KW-1185">Reference proteome</keyword>
<feature type="chain" id="PRO_5039962431" description="UDP-glucuronosyltransferase" evidence="5">
    <location>
        <begin position="20"/>
        <end position="514"/>
    </location>
</feature>
<dbReference type="Gene3D" id="3.40.50.2000">
    <property type="entry name" value="Glycogen Phosphorylase B"/>
    <property type="match status" value="1"/>
</dbReference>
<dbReference type="EC" id="2.4.1.17" evidence="5"/>
<dbReference type="InterPro" id="IPR050271">
    <property type="entry name" value="UDP-glycosyltransferase"/>
</dbReference>
<gene>
    <name evidence="6" type="ORF">PVAND_009330</name>
</gene>
<dbReference type="GO" id="GO:0016020">
    <property type="term" value="C:membrane"/>
    <property type="evidence" value="ECO:0007669"/>
    <property type="project" value="UniProtKB-SubCell"/>
</dbReference>
<dbReference type="CDD" id="cd03784">
    <property type="entry name" value="GT1_Gtf-like"/>
    <property type="match status" value="1"/>
</dbReference>
<comment type="subcellular location">
    <subcellularLocation>
        <location evidence="5">Membrane</location>
        <topology evidence="5">Single-pass membrane protein</topology>
    </subcellularLocation>
</comment>
<protein>
    <recommendedName>
        <fullName evidence="5">UDP-glucuronosyltransferase</fullName>
        <ecNumber evidence="5">2.4.1.17</ecNumber>
    </recommendedName>
</protein>
<keyword evidence="3 4" id="KW-0808">Transferase</keyword>
<dbReference type="Proteomes" id="UP001107558">
    <property type="component" value="Chromosome 1"/>
</dbReference>
<dbReference type="SUPFAM" id="SSF53756">
    <property type="entry name" value="UDP-Glycosyltransferase/glycogen phosphorylase"/>
    <property type="match status" value="1"/>
</dbReference>
<feature type="signal peptide" evidence="5">
    <location>
        <begin position="1"/>
        <end position="19"/>
    </location>
</feature>
<evidence type="ECO:0000256" key="4">
    <source>
        <dbReference type="RuleBase" id="RU003718"/>
    </source>
</evidence>
<evidence type="ECO:0000256" key="1">
    <source>
        <dbReference type="ARBA" id="ARBA00009995"/>
    </source>
</evidence>
<comment type="catalytic activity">
    <reaction evidence="5">
        <text>glucuronate acceptor + UDP-alpha-D-glucuronate = acceptor beta-D-glucuronoside + UDP + H(+)</text>
        <dbReference type="Rhea" id="RHEA:21032"/>
        <dbReference type="ChEBI" id="CHEBI:15378"/>
        <dbReference type="ChEBI" id="CHEBI:58052"/>
        <dbReference type="ChEBI" id="CHEBI:58223"/>
        <dbReference type="ChEBI" id="CHEBI:132367"/>
        <dbReference type="ChEBI" id="CHEBI:132368"/>
        <dbReference type="EC" id="2.4.1.17"/>
    </reaction>
</comment>
<dbReference type="PANTHER" id="PTHR48043">
    <property type="entry name" value="EG:EG0003.4 PROTEIN-RELATED"/>
    <property type="match status" value="1"/>
</dbReference>
<reference evidence="6" key="1">
    <citation type="submission" date="2021-03" db="EMBL/GenBank/DDBJ databases">
        <title>Chromosome level genome of the anhydrobiotic midge Polypedilum vanderplanki.</title>
        <authorList>
            <person name="Yoshida Y."/>
            <person name="Kikawada T."/>
            <person name="Gusev O."/>
        </authorList>
    </citation>
    <scope>NUCLEOTIDE SEQUENCE</scope>
    <source>
        <strain evidence="6">NIAS01</strain>
        <tissue evidence="6">Whole body or cell culture</tissue>
    </source>
</reference>
<dbReference type="InterPro" id="IPR002213">
    <property type="entry name" value="UDP_glucos_trans"/>
</dbReference>
<dbReference type="GO" id="GO:0015020">
    <property type="term" value="F:glucuronosyltransferase activity"/>
    <property type="evidence" value="ECO:0007669"/>
    <property type="project" value="UniProtKB-EC"/>
</dbReference>
<dbReference type="PROSITE" id="PS00375">
    <property type="entry name" value="UDPGT"/>
    <property type="match status" value="1"/>
</dbReference>